<reference evidence="6 7" key="1">
    <citation type="journal article" date="2016" name="ISME J.">
        <title>Chasing the elusive Euryarchaeota class WSA2: genomes reveal a uniquely fastidious methyl-reducing methanogen.</title>
        <authorList>
            <person name="Nobu M.K."/>
            <person name="Narihiro T."/>
            <person name="Kuroda K."/>
            <person name="Mei R."/>
            <person name="Liu W.T."/>
        </authorList>
    </citation>
    <scope>NUCLEOTIDE SEQUENCE [LARGE SCALE GENOMIC DNA]</scope>
    <source>
        <strain evidence="5">ADurb1013_Bin02101</strain>
        <strain evidence="6">ADurb1213_Bin02801</strain>
    </source>
</reference>
<dbReference type="Pfam" id="PF00571">
    <property type="entry name" value="CBS"/>
    <property type="match status" value="2"/>
</dbReference>
<protein>
    <submittedName>
        <fullName evidence="6">Antitoxin HipB</fullName>
    </submittedName>
</protein>
<dbReference type="InterPro" id="IPR001387">
    <property type="entry name" value="Cro/C1-type_HTH"/>
</dbReference>
<dbReference type="SUPFAM" id="SSF54631">
    <property type="entry name" value="CBS-domain pair"/>
    <property type="match status" value="1"/>
</dbReference>
<dbReference type="Gene3D" id="3.10.580.10">
    <property type="entry name" value="CBS-domain"/>
    <property type="match status" value="1"/>
</dbReference>
<evidence type="ECO:0000313" key="6">
    <source>
        <dbReference type="EMBL" id="KYC57810.1"/>
    </source>
</evidence>
<accession>A0A150JDU2</accession>
<evidence type="ECO:0000256" key="1">
    <source>
        <dbReference type="ARBA" id="ARBA00023122"/>
    </source>
</evidence>
<dbReference type="EMBL" id="LNJE01000009">
    <property type="protein sequence ID" value="KYC57810.1"/>
    <property type="molecule type" value="Genomic_DNA"/>
</dbReference>
<dbReference type="InterPro" id="IPR000644">
    <property type="entry name" value="CBS_dom"/>
</dbReference>
<accession>A0A150JFT7</accession>
<dbReference type="Proteomes" id="UP000092420">
    <property type="component" value="Unassembled WGS sequence"/>
</dbReference>
<evidence type="ECO:0000256" key="2">
    <source>
        <dbReference type="PROSITE-ProRule" id="PRU00703"/>
    </source>
</evidence>
<dbReference type="PATRIC" id="fig|1706435.3.peg.949"/>
<dbReference type="InterPro" id="IPR046342">
    <property type="entry name" value="CBS_dom_sf"/>
</dbReference>
<dbReference type="CDD" id="cd00093">
    <property type="entry name" value="HTH_XRE"/>
    <property type="match status" value="1"/>
</dbReference>
<feature type="domain" description="CBS" evidence="4">
    <location>
        <begin position="68"/>
        <end position="128"/>
    </location>
</feature>
<dbReference type="Pfam" id="PF01381">
    <property type="entry name" value="HTH_3"/>
    <property type="match status" value="1"/>
</dbReference>
<dbReference type="EMBL" id="LNJB01000001">
    <property type="protein sequence ID" value="KYC55381.1"/>
    <property type="molecule type" value="Genomic_DNA"/>
</dbReference>
<dbReference type="PANTHER" id="PTHR43080:SF4">
    <property type="entry name" value="CRO-LIKE PROTEIN"/>
    <property type="match status" value="1"/>
</dbReference>
<dbReference type="PANTHER" id="PTHR43080">
    <property type="entry name" value="CBS DOMAIN-CONTAINING PROTEIN CBSX3, MITOCHONDRIAL"/>
    <property type="match status" value="1"/>
</dbReference>
<dbReference type="Gene3D" id="1.10.260.40">
    <property type="entry name" value="lambda repressor-like DNA-binding domains"/>
    <property type="match status" value="1"/>
</dbReference>
<dbReference type="PIRSF" id="PIRSF037253">
    <property type="entry name" value="HTH_CBS_prd"/>
    <property type="match status" value="1"/>
</dbReference>
<organism evidence="6">
    <name type="scientific">Candidatus Methanofastidiosum methylothiophilum</name>
    <dbReference type="NCBI Taxonomy" id="1705564"/>
    <lineage>
        <taxon>Archaea</taxon>
        <taxon>Methanobacteriati</taxon>
        <taxon>Methanobacteriota</taxon>
        <taxon>Stenosarchaea group</taxon>
        <taxon>Candidatus Methanofastidiosia</taxon>
        <taxon>Candidatus Methanofastidiosales</taxon>
        <taxon>Candidatus Methanofastidiosaceae</taxon>
        <taxon>Candidatus Methanofastidiosum</taxon>
    </lineage>
</organism>
<comment type="caution">
    <text evidence="6">The sequence shown here is derived from an EMBL/GenBank/DDBJ whole genome shotgun (WGS) entry which is preliminary data.</text>
</comment>
<evidence type="ECO:0000259" key="3">
    <source>
        <dbReference type="PROSITE" id="PS50943"/>
    </source>
</evidence>
<dbReference type="InterPro" id="IPR010982">
    <property type="entry name" value="Lambda_DNA-bd_dom_sf"/>
</dbReference>
<sequence length="181" mass="20166">MIDLGEVKKLRKKFGITQKELAEKAGVTQAYIAKLENKQIDPKLSTFNKILNALEEIRARMKKIQDVMISPVIYVHPKDKVSDAIAIMAKYNISQLPVLRNGSPVGSLSEKSLVKKLGIGKICENPDIAVSEIMEESFPVVSKKQSFVEVYTLLKENQAVLIEEMGKVVGIITRADILDKI</sequence>
<proteinExistence type="predicted"/>
<dbReference type="PROSITE" id="PS50943">
    <property type="entry name" value="HTH_CROC1"/>
    <property type="match status" value="1"/>
</dbReference>
<dbReference type="InterPro" id="IPR051257">
    <property type="entry name" value="Diverse_CBS-Domain"/>
</dbReference>
<dbReference type="GO" id="GO:0003677">
    <property type="term" value="F:DNA binding"/>
    <property type="evidence" value="ECO:0007669"/>
    <property type="project" value="InterPro"/>
</dbReference>
<evidence type="ECO:0000313" key="5">
    <source>
        <dbReference type="EMBL" id="KYC55381.1"/>
    </source>
</evidence>
<gene>
    <name evidence="5" type="ORF">AN188_00030</name>
    <name evidence="6" type="ORF">APG09_00951</name>
</gene>
<dbReference type="SUPFAM" id="SSF47413">
    <property type="entry name" value="lambda repressor-like DNA-binding domains"/>
    <property type="match status" value="1"/>
</dbReference>
<evidence type="ECO:0000313" key="7">
    <source>
        <dbReference type="Proteomes" id="UP000092420"/>
    </source>
</evidence>
<dbReference type="PROSITE" id="PS51371">
    <property type="entry name" value="CBS"/>
    <property type="match status" value="1"/>
</dbReference>
<feature type="domain" description="HTH cro/C1-type" evidence="3">
    <location>
        <begin position="7"/>
        <end position="64"/>
    </location>
</feature>
<dbReference type="InterPro" id="IPR017158">
    <property type="entry name" value="Tscrpt-reg_CBS-contain_prd"/>
</dbReference>
<dbReference type="SMART" id="SM00116">
    <property type="entry name" value="CBS"/>
    <property type="match status" value="2"/>
</dbReference>
<dbReference type="AlphaFoldDB" id="A0A150JKQ1"/>
<dbReference type="PATRIC" id="fig|1706433.3.peg.30"/>
<keyword evidence="1 2" id="KW-0129">CBS domain</keyword>
<dbReference type="SMART" id="SM00530">
    <property type="entry name" value="HTH_XRE"/>
    <property type="match status" value="1"/>
</dbReference>
<name>A0A150JKQ1_9EURY</name>
<accession>A0A150JKQ1</accession>
<evidence type="ECO:0000259" key="4">
    <source>
        <dbReference type="PROSITE" id="PS51371"/>
    </source>
</evidence>